<evidence type="ECO:0000256" key="3">
    <source>
        <dbReference type="SAM" id="MobiDB-lite"/>
    </source>
</evidence>
<dbReference type="EMBL" id="CP087164">
    <property type="protein sequence ID" value="UGS37637.1"/>
    <property type="molecule type" value="Genomic_DNA"/>
</dbReference>
<feature type="compositionally biased region" description="Low complexity" evidence="3">
    <location>
        <begin position="25"/>
        <end position="44"/>
    </location>
</feature>
<evidence type="ECO:0000313" key="7">
    <source>
        <dbReference type="Proteomes" id="UP001162834"/>
    </source>
</evidence>
<evidence type="ECO:0000313" key="6">
    <source>
        <dbReference type="EMBL" id="UGS37637.1"/>
    </source>
</evidence>
<evidence type="ECO:0000256" key="4">
    <source>
        <dbReference type="SAM" id="SignalP"/>
    </source>
</evidence>
<dbReference type="InterPro" id="IPR028082">
    <property type="entry name" value="Peripla_BP_I"/>
</dbReference>
<dbReference type="Pfam" id="PF13407">
    <property type="entry name" value="Peripla_BP_4"/>
    <property type="match status" value="1"/>
</dbReference>
<keyword evidence="7" id="KW-1185">Reference proteome</keyword>
<dbReference type="GO" id="GO:0030246">
    <property type="term" value="F:carbohydrate binding"/>
    <property type="evidence" value="ECO:0007669"/>
    <property type="project" value="TreeGrafter"/>
</dbReference>
<dbReference type="InterPro" id="IPR050555">
    <property type="entry name" value="Bact_Solute-Bind_Prot2"/>
</dbReference>
<feature type="signal peptide" evidence="4">
    <location>
        <begin position="1"/>
        <end position="20"/>
    </location>
</feature>
<feature type="chain" id="PRO_5039612788" evidence="4">
    <location>
        <begin position="21"/>
        <end position="381"/>
    </location>
</feature>
<dbReference type="CDD" id="cd19995">
    <property type="entry name" value="PBP1_ABC_xylose_binding-like"/>
    <property type="match status" value="1"/>
</dbReference>
<comment type="subcellular location">
    <subcellularLocation>
        <location evidence="1">Cell envelope</location>
    </subcellularLocation>
</comment>
<proteinExistence type="predicted"/>
<name>A0A9E6XZZ6_9ACTN</name>
<dbReference type="KEGG" id="sbae:DSM104329_04057"/>
<dbReference type="PANTHER" id="PTHR30036">
    <property type="entry name" value="D-XYLOSE-BINDING PERIPLASMIC PROTEIN"/>
    <property type="match status" value="1"/>
</dbReference>
<dbReference type="GO" id="GO:0030288">
    <property type="term" value="C:outer membrane-bounded periplasmic space"/>
    <property type="evidence" value="ECO:0007669"/>
    <property type="project" value="TreeGrafter"/>
</dbReference>
<feature type="region of interest" description="Disordered" evidence="3">
    <location>
        <begin position="25"/>
        <end position="49"/>
    </location>
</feature>
<reference evidence="6" key="1">
    <citation type="journal article" date="2022" name="Int. J. Syst. Evol. Microbiol.">
        <title>Pseudomonas aegrilactucae sp. nov. and Pseudomonas morbosilactucae sp. nov., pathogens causing bacterial rot of lettuce in Japan.</title>
        <authorList>
            <person name="Sawada H."/>
            <person name="Fujikawa T."/>
            <person name="Satou M."/>
        </authorList>
    </citation>
    <scope>NUCLEOTIDE SEQUENCE</scope>
    <source>
        <strain evidence="6">0166_1</strain>
    </source>
</reference>
<sequence>MRIRSILSLAAAAATVVALGACGSDNSGSTSTSSGTAAGTSAATTGGGGGASGKIALLLPESKTARYESQDRPLFEAKMKQLCPNCEIVYSNADQDASKQQSQAEAAITEGVKVMVLDPVDSASAAAIVNRAKQSKIPVVSYDRLITGAPVDYYISFDNVKVGKLQGDALVKKLKQDGNAKGPIIKINGAPTDNNAKLFKQGSNDVFSQAGVDISKQYDTPDWSPDKAQSEMEQAITAVGKDKIKGVYAANDGTAGGAIAAMKSAGMDPTKIPTTGQDAELAAIQRILAGQQYMTVYKAIKPEAETAAQLAFDLLQGKQPSGDVVNGQTDNGSGQVPSVLLQPVAVTKDNVTDTVVKDGFWTADQICTGAYKQACAAAGIS</sequence>
<dbReference type="InterPro" id="IPR025997">
    <property type="entry name" value="SBP_2_dom"/>
</dbReference>
<protein>
    <submittedName>
        <fullName evidence="6">D-xylose-binding periplasmic protein</fullName>
    </submittedName>
</protein>
<accession>A0A9E6XZZ6</accession>
<dbReference type="Gene3D" id="3.40.50.2300">
    <property type="match status" value="2"/>
</dbReference>
<dbReference type="SUPFAM" id="SSF53822">
    <property type="entry name" value="Periplasmic binding protein-like I"/>
    <property type="match status" value="1"/>
</dbReference>
<keyword evidence="2 4" id="KW-0732">Signal</keyword>
<dbReference type="PANTHER" id="PTHR30036:SF1">
    <property type="entry name" value="D-XYLOSE-BINDING PERIPLASMIC PROTEIN"/>
    <property type="match status" value="1"/>
</dbReference>
<dbReference type="Proteomes" id="UP001162834">
    <property type="component" value="Chromosome"/>
</dbReference>
<evidence type="ECO:0000259" key="5">
    <source>
        <dbReference type="Pfam" id="PF13407"/>
    </source>
</evidence>
<evidence type="ECO:0000256" key="2">
    <source>
        <dbReference type="ARBA" id="ARBA00022729"/>
    </source>
</evidence>
<dbReference type="AlphaFoldDB" id="A0A9E6XZZ6"/>
<organism evidence="6 7">
    <name type="scientific">Capillimicrobium parvum</name>
    <dbReference type="NCBI Taxonomy" id="2884022"/>
    <lineage>
        <taxon>Bacteria</taxon>
        <taxon>Bacillati</taxon>
        <taxon>Actinomycetota</taxon>
        <taxon>Thermoleophilia</taxon>
        <taxon>Solirubrobacterales</taxon>
        <taxon>Capillimicrobiaceae</taxon>
        <taxon>Capillimicrobium</taxon>
    </lineage>
</organism>
<evidence type="ECO:0000256" key="1">
    <source>
        <dbReference type="ARBA" id="ARBA00004196"/>
    </source>
</evidence>
<feature type="domain" description="Periplasmic binding protein" evidence="5">
    <location>
        <begin position="55"/>
        <end position="319"/>
    </location>
</feature>
<gene>
    <name evidence="6" type="primary">xylF</name>
    <name evidence="6" type="ORF">DSM104329_04057</name>
</gene>
<dbReference type="PROSITE" id="PS51257">
    <property type="entry name" value="PROKAR_LIPOPROTEIN"/>
    <property type="match status" value="1"/>
</dbReference>
<dbReference type="RefSeq" id="WP_259311686.1">
    <property type="nucleotide sequence ID" value="NZ_CP087164.1"/>
</dbReference>